<reference evidence="9" key="3">
    <citation type="submission" date="2006-03" db="EMBL/GenBank/DDBJ databases">
        <authorList>
            <consortium name="Genoscope"/>
        </authorList>
    </citation>
    <scope>NUCLEOTIDE SEQUENCE</scope>
    <source>
        <strain evidence="9">Stock d4-2</strain>
    </source>
</reference>
<dbReference type="HOGENOM" id="CLU_334784_0_0_1"/>
<gene>
    <name evidence="9" type="ORF">GSPATT00000285001</name>
    <name evidence="8" type="ORF">PTMB.232</name>
</gene>
<feature type="region of interest" description="Disordered" evidence="6">
    <location>
        <begin position="200"/>
        <end position="230"/>
    </location>
</feature>
<feature type="coiled-coil region" evidence="5">
    <location>
        <begin position="498"/>
        <end position="525"/>
    </location>
</feature>
<evidence type="ECO:0000256" key="2">
    <source>
        <dbReference type="ARBA" id="ARBA00022771"/>
    </source>
</evidence>
<dbReference type="AlphaFoldDB" id="Q6BFZ0"/>
<dbReference type="CDD" id="cd16650">
    <property type="entry name" value="SP-RING_PIAS-like"/>
    <property type="match status" value="1"/>
</dbReference>
<dbReference type="EMBL" id="CT867985">
    <property type="protein sequence ID" value="CAK55850.1"/>
    <property type="molecule type" value="Genomic_DNA"/>
</dbReference>
<dbReference type="InterPro" id="IPR004181">
    <property type="entry name" value="Znf_MIZ"/>
</dbReference>
<keyword evidence="3" id="KW-0862">Zinc</keyword>
<feature type="compositionally biased region" description="Basic and acidic residues" evidence="6">
    <location>
        <begin position="110"/>
        <end position="121"/>
    </location>
</feature>
<evidence type="ECO:0000313" key="8">
    <source>
        <dbReference type="EMBL" id="CAH03430.1"/>
    </source>
</evidence>
<evidence type="ECO:0000256" key="4">
    <source>
        <dbReference type="PROSITE-ProRule" id="PRU00452"/>
    </source>
</evidence>
<dbReference type="GeneID" id="5009032"/>
<dbReference type="GeneID" id="79573883"/>
<dbReference type="KEGG" id="ptm:GSPATT00000285001"/>
<evidence type="ECO:0000256" key="3">
    <source>
        <dbReference type="ARBA" id="ARBA00022833"/>
    </source>
</evidence>
<evidence type="ECO:0000313" key="9">
    <source>
        <dbReference type="EMBL" id="CAK55850.1"/>
    </source>
</evidence>
<dbReference type="RefSeq" id="XP_001347057.1">
    <property type="nucleotide sequence ID" value="XM_001347021.1"/>
</dbReference>
<dbReference type="Gene3D" id="3.30.40.10">
    <property type="entry name" value="Zinc/RING finger domain, C3HC4 (zinc finger)"/>
    <property type="match status" value="1"/>
</dbReference>
<evidence type="ECO:0000256" key="6">
    <source>
        <dbReference type="SAM" id="MobiDB-lite"/>
    </source>
</evidence>
<evidence type="ECO:0000256" key="5">
    <source>
        <dbReference type="SAM" id="Coils"/>
    </source>
</evidence>
<feature type="compositionally biased region" description="Polar residues" evidence="6">
    <location>
        <begin position="87"/>
        <end position="109"/>
    </location>
</feature>
<dbReference type="GO" id="GO:0008270">
    <property type="term" value="F:zinc ion binding"/>
    <property type="evidence" value="ECO:0007669"/>
    <property type="project" value="UniProtKB-KW"/>
</dbReference>
<dbReference type="PANTHER" id="PTHR10782">
    <property type="entry name" value="ZINC FINGER MIZ DOMAIN-CONTAINING PROTEIN"/>
    <property type="match status" value="1"/>
</dbReference>
<dbReference type="PANTHER" id="PTHR10782:SF4">
    <property type="entry name" value="TONALLI, ISOFORM E"/>
    <property type="match status" value="1"/>
</dbReference>
<evidence type="ECO:0000256" key="1">
    <source>
        <dbReference type="ARBA" id="ARBA00022723"/>
    </source>
</evidence>
<proteinExistence type="predicted"/>
<dbReference type="InParanoid" id="Q6BFZ0"/>
<dbReference type="OrthoDB" id="28127at2759"/>
<dbReference type="GO" id="GO:0000785">
    <property type="term" value="C:chromatin"/>
    <property type="evidence" value="ECO:0000318"/>
    <property type="project" value="GO_Central"/>
</dbReference>
<keyword evidence="5" id="KW-0175">Coiled coil</keyword>
<dbReference type="GO" id="GO:0061665">
    <property type="term" value="F:SUMO ligase activity"/>
    <property type="evidence" value="ECO:0000318"/>
    <property type="project" value="GO_Central"/>
</dbReference>
<name>Q6BFZ0_PARTE</name>
<protein>
    <submittedName>
        <fullName evidence="9">Chromosome undetermined scaffold_1, whole genome shotgun sequence</fullName>
    </submittedName>
</protein>
<dbReference type="GO" id="GO:0016925">
    <property type="term" value="P:protein sumoylation"/>
    <property type="evidence" value="ECO:0000318"/>
    <property type="project" value="GO_Central"/>
</dbReference>
<dbReference type="KEGG" id="ptm:PTMB.232"/>
<dbReference type="STRING" id="5888.Q6BFZ0"/>
<accession>Q6BFZ0</accession>
<dbReference type="Pfam" id="PF02891">
    <property type="entry name" value="zf-MIZ"/>
    <property type="match status" value="1"/>
</dbReference>
<evidence type="ECO:0000259" key="7">
    <source>
        <dbReference type="PROSITE" id="PS51044"/>
    </source>
</evidence>
<evidence type="ECO:0000313" key="10">
    <source>
        <dbReference type="Proteomes" id="UP000000600"/>
    </source>
</evidence>
<feature type="compositionally biased region" description="Basic and acidic residues" evidence="6">
    <location>
        <begin position="201"/>
        <end position="222"/>
    </location>
</feature>
<reference evidence="8 10" key="1">
    <citation type="journal article" date="2004" name="Curr. Biol.">
        <title>High coding density on the largest Paramecium tetraurelia somatic chromosome.</title>
        <authorList>
            <person name="Zagulski M."/>
            <person name="Nowak J.K."/>
            <person name="Le Mouel A."/>
            <person name="Nowacki M."/>
            <person name="Migdalski A."/>
            <person name="Gromadka R."/>
            <person name="Noel B."/>
            <person name="Blanc I."/>
            <person name="Dessen P."/>
            <person name="Wincker P."/>
            <person name="Keller A.M."/>
            <person name="Cohen J."/>
            <person name="Meyer E."/>
            <person name="Sperling L."/>
        </authorList>
    </citation>
    <scope>NUCLEOTIDE SEQUENCE [LARGE SCALE GENOMIC DNA]</scope>
    <source>
        <strain evidence="8 10">Stock d4-2</strain>
    </source>
</reference>
<dbReference type="Proteomes" id="UP000000600">
    <property type="component" value="Unassembled WGS sequence"/>
</dbReference>
<feature type="domain" description="SP-RING-type" evidence="7">
    <location>
        <begin position="774"/>
        <end position="859"/>
    </location>
</feature>
<sequence>MEHKKLLENVMIDLLKDPSCPIYQYQDWQLINICQQLQIQNFSNIKDQDFQKKFAQFFINYLEAENEITNILEQSSIKRSDSKKINENYSNQNNQPLQSKSLTKSNQESNKQKQDQLDMIRNKKKVKLKQSNPSDLLEIEENICTHSSANLHQMISQGPKLSQYSFDPLIDSHQDQIICKEKTQKITSKEQGLIESIFQRQVKDHDLEPTSKNKKQSLKDSKNQVQSNPIQTLNDFIRNKKQLNVDQNKEERENNRAFVDNKTIEQYFRKNRQIQIQKKPSRAIIDSSPEEGEIVIQISDSESQKQKNIQDQQKLQGKYQMDELIHVKSNKIQQKKNNTRQKTFNQYKDQDIIQGMQVEQQINQPQSSILQNQEQSLTDDKIQFEILKQKQLLEKQYTIIQSQPPQQNSNNYFQNQERNNLINSLSNTSNSILQQINSQNDIQNPNLAAISNPVLAIPKEPSNVILQNQQFNQNDQSNINLEKSNKFLRQKNSYLNKLNQQQINQRQLQGQMKFAEKQNQQINQTNNPPQSLIFSVEDGVNLERLREKKPKIESNDTGNNNISQQAHQYLKISTNWNQCNYCKQIDGKVKLIEIENEANICSSCLLEKLNPFKKIVQTLGFLEYQYQQRSKSRIHLDFTIAQELFRNPELLLEIRCVMMNKNGLTDFTFPNSCTLLINGVTIKEFKPLIEKSCLRKRKDHCILINLDEFKNIYEIQRKYTFTCVETIPDSKMRQEIPNQIYIFGLFVVQNQRLEQIIQSIVNQSILSQIKTDVQKHEIKVDKSKVSLVCQYSFDLIKIPARGEFCQHQQCFSLNSYLEMMIHAEHMKWICPICKKNSISLRIDHYQWGIIKKIQQLNIKVDQITVDQNGTLDSKDPFYAIIQNNQINGYNDLISQGYTNFERSSHQFDNDDQIMSQNKMQTKGGNESNAILID</sequence>
<dbReference type="OMA" id="RIDHYQW"/>
<reference evidence="8" key="4">
    <citation type="submission" date="2006-11" db="EMBL/GenBank/DDBJ databases">
        <title>Paramecium megabase sequencing project.</title>
        <authorList>
            <person name="Nowak J.K."/>
            <person name="Migdalski A."/>
            <person name="Gromadka R."/>
            <person name="Zagulski M."/>
        </authorList>
    </citation>
    <scope>NUCLEOTIDE SEQUENCE</scope>
    <source>
        <strain evidence="8">Stock d4-2</strain>
    </source>
</reference>
<organism evidence="8 10">
    <name type="scientific">Paramecium tetraurelia</name>
    <dbReference type="NCBI Taxonomy" id="5888"/>
    <lineage>
        <taxon>Eukaryota</taxon>
        <taxon>Sar</taxon>
        <taxon>Alveolata</taxon>
        <taxon>Ciliophora</taxon>
        <taxon>Intramacronucleata</taxon>
        <taxon>Oligohymenophorea</taxon>
        <taxon>Peniculida</taxon>
        <taxon>Parameciidae</taxon>
        <taxon>Paramecium</taxon>
    </lineage>
</organism>
<dbReference type="InterPro" id="IPR013083">
    <property type="entry name" value="Znf_RING/FYVE/PHD"/>
</dbReference>
<dbReference type="EMBL" id="CR548612">
    <property type="protein sequence ID" value="CAH03430.1"/>
    <property type="molecule type" value="Genomic_DNA"/>
</dbReference>
<keyword evidence="2 4" id="KW-0863">Zinc-finger</keyword>
<dbReference type="eggNOG" id="KOG2169">
    <property type="taxonomic scope" value="Eukaryota"/>
</dbReference>
<reference evidence="9 10" key="2">
    <citation type="journal article" date="2006" name="Nature">
        <title>Global trends of whole-genome duplications revealed by the ciliate Paramecium tetraurelia.</title>
        <authorList>
            <consortium name="Genoscope"/>
            <person name="Aury J.-M."/>
            <person name="Jaillon O."/>
            <person name="Duret L."/>
            <person name="Noel B."/>
            <person name="Jubin C."/>
            <person name="Porcel B.M."/>
            <person name="Segurens B."/>
            <person name="Daubin V."/>
            <person name="Anthouard V."/>
            <person name="Aiach N."/>
            <person name="Arnaiz O."/>
            <person name="Billaut A."/>
            <person name="Beisson J."/>
            <person name="Blanc I."/>
            <person name="Bouhouche K."/>
            <person name="Camara F."/>
            <person name="Duharcourt S."/>
            <person name="Guigo R."/>
            <person name="Gogendeau D."/>
            <person name="Katinka M."/>
            <person name="Keller A.-M."/>
            <person name="Kissmehl R."/>
            <person name="Klotz C."/>
            <person name="Koll F."/>
            <person name="Le Moue A."/>
            <person name="Lepere C."/>
            <person name="Malinsky S."/>
            <person name="Nowacki M."/>
            <person name="Nowak J.K."/>
            <person name="Plattner H."/>
            <person name="Poulain J."/>
            <person name="Ruiz F."/>
            <person name="Serrano V."/>
            <person name="Zagulski M."/>
            <person name="Dessen P."/>
            <person name="Betermier M."/>
            <person name="Weissenbach J."/>
            <person name="Scarpelli C."/>
            <person name="Schachter V."/>
            <person name="Sperling L."/>
            <person name="Meyer E."/>
            <person name="Cohen J."/>
            <person name="Wincker P."/>
        </authorList>
    </citation>
    <scope>NUCLEOTIDE SEQUENCE [LARGE SCALE GENOMIC DNA]</scope>
    <source>
        <strain evidence="9 10">Stock d4-2</strain>
    </source>
</reference>
<keyword evidence="10" id="KW-1185">Reference proteome</keyword>
<dbReference type="RefSeq" id="XP_001423248.1">
    <property type="nucleotide sequence ID" value="XM_001423211.1"/>
</dbReference>
<feature type="region of interest" description="Disordered" evidence="6">
    <location>
        <begin position="86"/>
        <end position="132"/>
    </location>
</feature>
<keyword evidence="1" id="KW-0479">Metal-binding</keyword>
<dbReference type="PROSITE" id="PS51044">
    <property type="entry name" value="ZF_SP_RING"/>
    <property type="match status" value="1"/>
</dbReference>